<dbReference type="AlphaFoldDB" id="W4LIB5"/>
<keyword evidence="2" id="KW-1185">Reference proteome</keyword>
<evidence type="ECO:0000313" key="1">
    <source>
        <dbReference type="EMBL" id="ETW97076.1"/>
    </source>
</evidence>
<accession>W4LIB5</accession>
<gene>
    <name evidence="1" type="ORF">ETSY2_45240</name>
</gene>
<evidence type="ECO:0008006" key="3">
    <source>
        <dbReference type="Google" id="ProtNLM"/>
    </source>
</evidence>
<name>W4LIB5_9BACT</name>
<organism evidence="1 2">
    <name type="scientific">Candidatus Entotheonella gemina</name>
    <dbReference type="NCBI Taxonomy" id="1429439"/>
    <lineage>
        <taxon>Bacteria</taxon>
        <taxon>Pseudomonadati</taxon>
        <taxon>Nitrospinota/Tectimicrobiota group</taxon>
        <taxon>Candidatus Tectimicrobiota</taxon>
        <taxon>Candidatus Entotheonellia</taxon>
        <taxon>Candidatus Entotheonellales</taxon>
        <taxon>Candidatus Entotheonellaceae</taxon>
        <taxon>Candidatus Entotheonella</taxon>
    </lineage>
</organism>
<proteinExistence type="predicted"/>
<reference evidence="1 2" key="1">
    <citation type="journal article" date="2014" name="Nature">
        <title>An environmental bacterial taxon with a large and distinct metabolic repertoire.</title>
        <authorList>
            <person name="Wilson M.C."/>
            <person name="Mori T."/>
            <person name="Ruckert C."/>
            <person name="Uria A.R."/>
            <person name="Helf M.J."/>
            <person name="Takada K."/>
            <person name="Gernert C."/>
            <person name="Steffens U.A."/>
            <person name="Heycke N."/>
            <person name="Schmitt S."/>
            <person name="Rinke C."/>
            <person name="Helfrich E.J."/>
            <person name="Brachmann A.O."/>
            <person name="Gurgui C."/>
            <person name="Wakimoto T."/>
            <person name="Kracht M."/>
            <person name="Crusemann M."/>
            <person name="Hentschel U."/>
            <person name="Abe I."/>
            <person name="Matsunaga S."/>
            <person name="Kalinowski J."/>
            <person name="Takeyama H."/>
            <person name="Piel J."/>
        </authorList>
    </citation>
    <scope>NUCLEOTIDE SEQUENCE [LARGE SCALE GENOMIC DNA]</scope>
    <source>
        <strain evidence="2">TSY2</strain>
    </source>
</reference>
<protein>
    <recommendedName>
        <fullName evidence="3">DUF433 domain-containing protein</fullName>
    </recommendedName>
</protein>
<dbReference type="Proteomes" id="UP000019140">
    <property type="component" value="Unassembled WGS sequence"/>
</dbReference>
<dbReference type="EMBL" id="AZHX01002103">
    <property type="protein sequence ID" value="ETW97076.1"/>
    <property type="molecule type" value="Genomic_DNA"/>
</dbReference>
<dbReference type="HOGENOM" id="CLU_2786136_0_0_7"/>
<comment type="caution">
    <text evidence="1">The sequence shown here is derived from an EMBL/GenBank/DDBJ whole genome shotgun (WGS) entry which is preliminary data.</text>
</comment>
<sequence>MTVNAEPRTPEEVAHDYDLPVEAVHEAIDYAVRHQALLDAERAREEVRIKQRGLDQPPLVPANVSIVP</sequence>
<evidence type="ECO:0000313" key="2">
    <source>
        <dbReference type="Proteomes" id="UP000019140"/>
    </source>
</evidence>